<proteinExistence type="predicted"/>
<dbReference type="Proteomes" id="UP001205998">
    <property type="component" value="Unassembled WGS sequence"/>
</dbReference>
<dbReference type="Pfam" id="PF15901">
    <property type="entry name" value="Sortilin_C"/>
    <property type="match status" value="1"/>
</dbReference>
<evidence type="ECO:0000256" key="1">
    <source>
        <dbReference type="ARBA" id="ARBA00004370"/>
    </source>
</evidence>
<sequence>MVWRLTALAFACSLLHVDAGVQYGKRDQSTLTFSRPSSVPEEQKGNYRTKRDTQSPKSDFGECLTPLSAKEHAALASTTYETVFHGDDGSSFTLTWVGVGTGVILVLSTVSASLESYFERGSNRLYRSEDYGKSFHDISYAINNSFIRTDFGISVGPRNSQQVILTAELPIPNVPGGVIFTSTDSGKTFRSVELPFHPAQPISFHHHNPDCLLVISTEGRLWLSQNFGRSWSKIHDGVYSFTWGPGFTLFFSYSSKGTVEADRRGNLYLRRTLDLGRTFTIIAQNIFSFGYIGGFLFTSVMENPGFPRVLYVSLDHGDQFTKALLPSATSEQFYSVLDGDEDMIFMHVDSPGDDTYFGTVYTSDDRGILYTKSLERHLFGGQRKSDFTNVTSLRGVYLTNVLEEDGRICTVITFNNGGKWWPLKKPKNVECEESLKRCNLHIHGEHSLYSGISPMLPLSDPSAVGLIIAHGNVGKSISASKLDVYVSSDGGYNWICALRGPHHYSILDSGGLIVAVEVRRNQQTNAIKFSTDEGQCWKTYNFTEHPIFFAGLTSEPGTKTLNISVFGYRPDDDDQPTWVAVTIDFEQLLSRECGEKDYIKWLAHSDEEKRKSETNGCVLGYKETFQRLRKTSVCRNGRNYMVKKQQKLCLCSREDYMCDYGYYHNVSSSECVKLPESTNKTLELCLSGTYRKIPSDKCEGGFSPPQQKNVAKMHCGNSSQASTTTPQPDRLVMMKVWVLIVISVSAGTGALAIIIAFTITVQRINNRQRLTSYQFSALQLHEEELCVASERNPSPTQVIYKENSDALHSNEPQYYSFSME</sequence>
<feature type="region of interest" description="Disordered" evidence="5">
    <location>
        <begin position="31"/>
        <end position="59"/>
    </location>
</feature>
<evidence type="ECO:0000256" key="7">
    <source>
        <dbReference type="SAM" id="SignalP"/>
    </source>
</evidence>
<dbReference type="AlphaFoldDB" id="A0AAD5AK97"/>
<dbReference type="GO" id="GO:0016020">
    <property type="term" value="C:membrane"/>
    <property type="evidence" value="ECO:0007669"/>
    <property type="project" value="UniProtKB-SubCell"/>
</dbReference>
<evidence type="ECO:0000313" key="9">
    <source>
        <dbReference type="EMBL" id="KAI5617304.1"/>
    </source>
</evidence>
<keyword evidence="6" id="KW-1133">Transmembrane helix</keyword>
<dbReference type="SUPFAM" id="SSF110296">
    <property type="entry name" value="Oligoxyloglucan reducing end-specific cellobiohydrolase"/>
    <property type="match status" value="2"/>
</dbReference>
<reference evidence="9" key="1">
    <citation type="submission" date="2018-07" db="EMBL/GenBank/DDBJ databases">
        <title>Comparative genomics of catfishes provides insights into carnivory and benthic adaptation.</title>
        <authorList>
            <person name="Zhang Y."/>
            <person name="Wang D."/>
            <person name="Peng Z."/>
            <person name="Zheng S."/>
            <person name="Shao F."/>
            <person name="Tao W."/>
        </authorList>
    </citation>
    <scope>NUCLEOTIDE SEQUENCE</scope>
    <source>
        <strain evidence="9">Chongqing</strain>
    </source>
</reference>
<dbReference type="GO" id="GO:0005794">
    <property type="term" value="C:Golgi apparatus"/>
    <property type="evidence" value="ECO:0007669"/>
    <property type="project" value="TreeGrafter"/>
</dbReference>
<dbReference type="Gene3D" id="2.130.10.10">
    <property type="entry name" value="YVTN repeat-like/Quinoprotein amine dehydrogenase"/>
    <property type="match status" value="1"/>
</dbReference>
<dbReference type="GO" id="GO:0005829">
    <property type="term" value="C:cytosol"/>
    <property type="evidence" value="ECO:0007669"/>
    <property type="project" value="GOC"/>
</dbReference>
<keyword evidence="10" id="KW-1185">Reference proteome</keyword>
<evidence type="ECO:0000256" key="3">
    <source>
        <dbReference type="ARBA" id="ARBA00023136"/>
    </source>
</evidence>
<keyword evidence="3 6" id="KW-0472">Membrane</keyword>
<dbReference type="PANTHER" id="PTHR12106:SF46">
    <property type="entry name" value="SORTILIN ISOFORM X1"/>
    <property type="match status" value="1"/>
</dbReference>
<dbReference type="Gene3D" id="3.30.60.270">
    <property type="match status" value="1"/>
</dbReference>
<dbReference type="InterPro" id="IPR006581">
    <property type="entry name" value="VPS10"/>
</dbReference>
<dbReference type="CDD" id="cd15482">
    <property type="entry name" value="Sialidase_non-viral"/>
    <property type="match status" value="1"/>
</dbReference>
<feature type="compositionally biased region" description="Basic and acidic residues" evidence="5">
    <location>
        <begin position="41"/>
        <end position="54"/>
    </location>
</feature>
<dbReference type="InterPro" id="IPR050310">
    <property type="entry name" value="VPS10-sortilin"/>
</dbReference>
<protein>
    <submittedName>
        <fullName evidence="9">Sortilin isoform X1</fullName>
    </submittedName>
</protein>
<keyword evidence="2" id="KW-0677">Repeat</keyword>
<keyword evidence="4" id="KW-0325">Glycoprotein</keyword>
<organism evidence="9 10">
    <name type="scientific">Silurus asotus</name>
    <name type="common">Amur catfish</name>
    <name type="synonym">Parasilurus asotus</name>
    <dbReference type="NCBI Taxonomy" id="30991"/>
    <lineage>
        <taxon>Eukaryota</taxon>
        <taxon>Metazoa</taxon>
        <taxon>Chordata</taxon>
        <taxon>Craniata</taxon>
        <taxon>Vertebrata</taxon>
        <taxon>Euteleostomi</taxon>
        <taxon>Actinopterygii</taxon>
        <taxon>Neopterygii</taxon>
        <taxon>Teleostei</taxon>
        <taxon>Ostariophysi</taxon>
        <taxon>Siluriformes</taxon>
        <taxon>Siluridae</taxon>
        <taxon>Silurus</taxon>
    </lineage>
</organism>
<evidence type="ECO:0000259" key="8">
    <source>
        <dbReference type="SMART" id="SM00602"/>
    </source>
</evidence>
<feature type="chain" id="PRO_5042143344" evidence="7">
    <location>
        <begin position="20"/>
        <end position="820"/>
    </location>
</feature>
<comment type="subcellular location">
    <subcellularLocation>
        <location evidence="1">Membrane</location>
    </subcellularLocation>
</comment>
<feature type="transmembrane region" description="Helical" evidence="6">
    <location>
        <begin position="736"/>
        <end position="759"/>
    </location>
</feature>
<evidence type="ECO:0000256" key="5">
    <source>
        <dbReference type="SAM" id="MobiDB-lite"/>
    </source>
</evidence>
<dbReference type="InterPro" id="IPR015943">
    <property type="entry name" value="WD40/YVTN_repeat-like_dom_sf"/>
</dbReference>
<keyword evidence="7" id="KW-0732">Signal</keyword>
<comment type="caution">
    <text evidence="9">The sequence shown here is derived from an EMBL/GenBank/DDBJ whole genome shotgun (WGS) entry which is preliminary data.</text>
</comment>
<evidence type="ECO:0000256" key="6">
    <source>
        <dbReference type="SAM" id="Phobius"/>
    </source>
</evidence>
<dbReference type="GO" id="GO:0006897">
    <property type="term" value="P:endocytosis"/>
    <property type="evidence" value="ECO:0007669"/>
    <property type="project" value="TreeGrafter"/>
</dbReference>
<feature type="signal peptide" evidence="7">
    <location>
        <begin position="1"/>
        <end position="19"/>
    </location>
</feature>
<gene>
    <name evidence="9" type="ORF">C0J50_23085</name>
</gene>
<dbReference type="Pfam" id="PF15902">
    <property type="entry name" value="Sortilin-Vps10"/>
    <property type="match status" value="1"/>
</dbReference>
<dbReference type="GO" id="GO:0016050">
    <property type="term" value="P:vesicle organization"/>
    <property type="evidence" value="ECO:0007669"/>
    <property type="project" value="TreeGrafter"/>
</dbReference>
<dbReference type="InterPro" id="IPR031778">
    <property type="entry name" value="Sortilin_N"/>
</dbReference>
<evidence type="ECO:0000256" key="2">
    <source>
        <dbReference type="ARBA" id="ARBA00022737"/>
    </source>
</evidence>
<name>A0AAD5AK97_SILAS</name>
<evidence type="ECO:0000313" key="10">
    <source>
        <dbReference type="Proteomes" id="UP001205998"/>
    </source>
</evidence>
<evidence type="ECO:0000256" key="4">
    <source>
        <dbReference type="ARBA" id="ARBA00023180"/>
    </source>
</evidence>
<dbReference type="SMART" id="SM00602">
    <property type="entry name" value="VPS10"/>
    <property type="match status" value="1"/>
</dbReference>
<dbReference type="EMBL" id="MU551705">
    <property type="protein sequence ID" value="KAI5617304.1"/>
    <property type="molecule type" value="Genomic_DNA"/>
</dbReference>
<feature type="domain" description="VPS10" evidence="8">
    <location>
        <begin position="112"/>
        <end position="720"/>
    </location>
</feature>
<keyword evidence="6" id="KW-0812">Transmembrane</keyword>
<dbReference type="PANTHER" id="PTHR12106">
    <property type="entry name" value="SORTILIN RELATED"/>
    <property type="match status" value="1"/>
</dbReference>
<dbReference type="Gene3D" id="2.10.70.80">
    <property type="match status" value="1"/>
</dbReference>
<dbReference type="GO" id="GO:0006895">
    <property type="term" value="P:Golgi to endosome transport"/>
    <property type="evidence" value="ECO:0007669"/>
    <property type="project" value="TreeGrafter"/>
</dbReference>
<dbReference type="InterPro" id="IPR031777">
    <property type="entry name" value="Sortilin_C"/>
</dbReference>
<accession>A0AAD5AK97</accession>